<dbReference type="PANTHER" id="PTHR28309">
    <property type="entry name" value="REQUIRED FOR EXCISION 1-B DOMAIN-CONTAINING PROTEIN"/>
    <property type="match status" value="1"/>
</dbReference>
<protein>
    <submittedName>
        <fullName evidence="1">Uncharacterized protein</fullName>
    </submittedName>
</protein>
<dbReference type="Pfam" id="PF14966">
    <property type="entry name" value="DNA_repr_REX1B"/>
    <property type="match status" value="1"/>
</dbReference>
<dbReference type="VEuPathDB" id="FungiDB:H257_04383"/>
<dbReference type="RefSeq" id="XP_009827167.1">
    <property type="nucleotide sequence ID" value="XM_009828865.1"/>
</dbReference>
<sequence>MNVHACLDILNARAGSKHTHEGEDGHHHHHAACVEENASRCLDLKVDATSENSTMEPELEAMSEYELVKTFHACQEKRVLVYQQFEKGFLELMFTDALPLFSQDITKQFSSISNQVNAIERALRARPVAPSIPTILRNVQHEEKEKLLLTSALLLENMRLKRQVTADPDDSSIPIFESSIASMQATHTAIVERINELLTDLRFEMEDIPA</sequence>
<dbReference type="OrthoDB" id="434723at2759"/>
<dbReference type="GeneID" id="20806379"/>
<dbReference type="PANTHER" id="PTHR28309:SF1">
    <property type="entry name" value="REQUIRED FOR EXCISION 1-B DOMAIN-CONTAINING PROTEIN"/>
    <property type="match status" value="1"/>
</dbReference>
<name>W4GVN8_APHAT</name>
<gene>
    <name evidence="1" type="ORF">H257_04383</name>
</gene>
<accession>W4GVN8</accession>
<proteinExistence type="predicted"/>
<evidence type="ECO:0000313" key="1">
    <source>
        <dbReference type="EMBL" id="ETV83737.1"/>
    </source>
</evidence>
<organism evidence="1">
    <name type="scientific">Aphanomyces astaci</name>
    <name type="common">Crayfish plague agent</name>
    <dbReference type="NCBI Taxonomy" id="112090"/>
    <lineage>
        <taxon>Eukaryota</taxon>
        <taxon>Sar</taxon>
        <taxon>Stramenopiles</taxon>
        <taxon>Oomycota</taxon>
        <taxon>Saprolegniomycetes</taxon>
        <taxon>Saprolegniales</taxon>
        <taxon>Verrucalvaceae</taxon>
        <taxon>Aphanomyces</taxon>
    </lineage>
</organism>
<dbReference type="EMBL" id="KI913120">
    <property type="protein sequence ID" value="ETV83737.1"/>
    <property type="molecule type" value="Genomic_DNA"/>
</dbReference>
<dbReference type="InterPro" id="IPR039491">
    <property type="entry name" value="REX1-B"/>
</dbReference>
<reference evidence="1" key="1">
    <citation type="submission" date="2013-12" db="EMBL/GenBank/DDBJ databases">
        <title>The Genome Sequence of Aphanomyces astaci APO3.</title>
        <authorList>
            <consortium name="The Broad Institute Genomics Platform"/>
            <person name="Russ C."/>
            <person name="Tyler B."/>
            <person name="van West P."/>
            <person name="Dieguez-Uribeondo J."/>
            <person name="Young S.K."/>
            <person name="Zeng Q."/>
            <person name="Gargeya S."/>
            <person name="Fitzgerald M."/>
            <person name="Abouelleil A."/>
            <person name="Alvarado L."/>
            <person name="Chapman S.B."/>
            <person name="Gainer-Dewar J."/>
            <person name="Goldberg J."/>
            <person name="Griggs A."/>
            <person name="Gujja S."/>
            <person name="Hansen M."/>
            <person name="Howarth C."/>
            <person name="Imamovic A."/>
            <person name="Ireland A."/>
            <person name="Larimer J."/>
            <person name="McCowan C."/>
            <person name="Murphy C."/>
            <person name="Pearson M."/>
            <person name="Poon T.W."/>
            <person name="Priest M."/>
            <person name="Roberts A."/>
            <person name="Saif S."/>
            <person name="Shea T."/>
            <person name="Sykes S."/>
            <person name="Wortman J."/>
            <person name="Nusbaum C."/>
            <person name="Birren B."/>
        </authorList>
    </citation>
    <scope>NUCLEOTIDE SEQUENCE [LARGE SCALE GENOMIC DNA]</scope>
    <source>
        <strain evidence="1">APO3</strain>
    </source>
</reference>
<dbReference type="AlphaFoldDB" id="W4GVN8"/>